<accession>A0A931DTX5</accession>
<evidence type="ECO:0000259" key="8">
    <source>
        <dbReference type="SMART" id="SM00893"/>
    </source>
</evidence>
<evidence type="ECO:0000256" key="7">
    <source>
        <dbReference type="ARBA" id="ARBA00025649"/>
    </source>
</evidence>
<dbReference type="Gene3D" id="3.40.50.620">
    <property type="entry name" value="HUPs"/>
    <property type="match status" value="1"/>
</dbReference>
<keyword evidence="6" id="KW-0249">Electron transport</keyword>
<dbReference type="GO" id="GO:0009055">
    <property type="term" value="F:electron transfer activity"/>
    <property type="evidence" value="ECO:0007669"/>
    <property type="project" value="InterPro"/>
</dbReference>
<evidence type="ECO:0000256" key="5">
    <source>
        <dbReference type="ARBA" id="ARBA00022448"/>
    </source>
</evidence>
<comment type="subunit">
    <text evidence="3">Heterodimer of an alpha and a beta subunit.</text>
</comment>
<comment type="cofactor">
    <cofactor evidence="1">
        <name>FAD</name>
        <dbReference type="ChEBI" id="CHEBI:57692"/>
    </cofactor>
</comment>
<dbReference type="PIRSF" id="PIRSF000090">
    <property type="entry name" value="Beta-ETF"/>
    <property type="match status" value="1"/>
</dbReference>
<dbReference type="RefSeq" id="WP_196823958.1">
    <property type="nucleotide sequence ID" value="NZ_CP046980.1"/>
</dbReference>
<evidence type="ECO:0000256" key="6">
    <source>
        <dbReference type="ARBA" id="ARBA00022982"/>
    </source>
</evidence>
<dbReference type="InterPro" id="IPR014730">
    <property type="entry name" value="ETF_a/b_N"/>
</dbReference>
<dbReference type="PANTHER" id="PTHR21294">
    <property type="entry name" value="ELECTRON TRANSFER FLAVOPROTEIN BETA-SUBUNIT"/>
    <property type="match status" value="1"/>
</dbReference>
<evidence type="ECO:0000256" key="3">
    <source>
        <dbReference type="ARBA" id="ARBA00011355"/>
    </source>
</evidence>
<dbReference type="PANTHER" id="PTHR21294:SF8">
    <property type="entry name" value="ELECTRON TRANSFER FLAVOPROTEIN SUBUNIT BETA"/>
    <property type="match status" value="1"/>
</dbReference>
<keyword evidence="10" id="KW-1185">Reference proteome</keyword>
<dbReference type="SMART" id="SM00893">
    <property type="entry name" value="ETF"/>
    <property type="match status" value="1"/>
</dbReference>
<dbReference type="SUPFAM" id="SSF52402">
    <property type="entry name" value="Adenine nucleotide alpha hydrolases-like"/>
    <property type="match status" value="1"/>
</dbReference>
<protein>
    <recommendedName>
        <fullName evidence="4">Electron transfer flavoprotein subunit beta</fullName>
    </recommendedName>
</protein>
<reference evidence="9" key="1">
    <citation type="submission" date="2020-11" db="EMBL/GenBank/DDBJ databases">
        <title>Sequencing the genomes of 1000 actinobacteria strains.</title>
        <authorList>
            <person name="Klenk H.-P."/>
        </authorList>
    </citation>
    <scope>NUCLEOTIDE SEQUENCE</scope>
    <source>
        <strain evidence="9">DSM 45632</strain>
    </source>
</reference>
<dbReference type="EMBL" id="JADOUE010000001">
    <property type="protein sequence ID" value="MBG6121389.1"/>
    <property type="molecule type" value="Genomic_DNA"/>
</dbReference>
<comment type="function">
    <text evidence="7">The electron transfer flavoprotein serves as a specific electron acceptor for other dehydrogenases. It transfers the electrons to the main respiratory chain via ETF-ubiquinone oxidoreductase (ETF dehydrogenase).</text>
</comment>
<evidence type="ECO:0000256" key="2">
    <source>
        <dbReference type="ARBA" id="ARBA00007557"/>
    </source>
</evidence>
<feature type="domain" description="Electron transfer flavoprotein alpha/beta-subunit N-terminal" evidence="8">
    <location>
        <begin position="23"/>
        <end position="219"/>
    </location>
</feature>
<dbReference type="InterPro" id="IPR033948">
    <property type="entry name" value="ETF_beta_N"/>
</dbReference>
<proteinExistence type="inferred from homology"/>
<gene>
    <name evidence="9" type="ORF">IW254_000358</name>
</gene>
<dbReference type="GO" id="GO:0005829">
    <property type="term" value="C:cytosol"/>
    <property type="evidence" value="ECO:0007669"/>
    <property type="project" value="TreeGrafter"/>
</dbReference>
<evidence type="ECO:0000313" key="9">
    <source>
        <dbReference type="EMBL" id="MBG6121389.1"/>
    </source>
</evidence>
<dbReference type="InterPro" id="IPR012255">
    <property type="entry name" value="ETF_b"/>
</dbReference>
<dbReference type="CDD" id="cd01714">
    <property type="entry name" value="ETF_beta"/>
    <property type="match status" value="1"/>
</dbReference>
<comment type="similarity">
    <text evidence="2">Belongs to the ETF beta-subunit/FixA family.</text>
</comment>
<dbReference type="InterPro" id="IPR014729">
    <property type="entry name" value="Rossmann-like_a/b/a_fold"/>
</dbReference>
<sequence length="267" mass="27452">MPTIAVLVKSVPDTWSEKSLEADNTLDRDSGDTVIDEINEFAVEAALRIKDSLGARVVAVSMGPVAAEEALRRAIAMGADDALLLIDDSLAGSDAIATAWGLTNALNTIDDLALIVTGNQSSDGSTALLPGLLAEYRQIPALTNVHNVSVDGAGAGAGAGVTATREDERGTWELSAPLPAIVSVTEKSDTPRYPNFKGMRAAKNHPITHLTLAEIGVDAGQVGLAHSATQVTAAAAVPPRTPGEPIEGPAADVAAEIIAQLEAKNLI</sequence>
<dbReference type="Proteomes" id="UP000658613">
    <property type="component" value="Unassembled WGS sequence"/>
</dbReference>
<name>A0A931DTX5_9CORY</name>
<keyword evidence="5" id="KW-0813">Transport</keyword>
<evidence type="ECO:0000256" key="4">
    <source>
        <dbReference type="ARBA" id="ARBA00016797"/>
    </source>
</evidence>
<evidence type="ECO:0000256" key="1">
    <source>
        <dbReference type="ARBA" id="ARBA00001974"/>
    </source>
</evidence>
<dbReference type="AlphaFoldDB" id="A0A931DTX5"/>
<organism evidence="9 10">
    <name type="scientific">Corynebacterium aquatimens</name>
    <dbReference type="NCBI Taxonomy" id="1190508"/>
    <lineage>
        <taxon>Bacteria</taxon>
        <taxon>Bacillati</taxon>
        <taxon>Actinomycetota</taxon>
        <taxon>Actinomycetes</taxon>
        <taxon>Mycobacteriales</taxon>
        <taxon>Corynebacteriaceae</taxon>
        <taxon>Corynebacterium</taxon>
    </lineage>
</organism>
<evidence type="ECO:0000313" key="10">
    <source>
        <dbReference type="Proteomes" id="UP000658613"/>
    </source>
</evidence>
<dbReference type="Pfam" id="PF01012">
    <property type="entry name" value="ETF"/>
    <property type="match status" value="1"/>
</dbReference>
<comment type="caution">
    <text evidence="9">The sequence shown here is derived from an EMBL/GenBank/DDBJ whole genome shotgun (WGS) entry which is preliminary data.</text>
</comment>